<feature type="transmembrane region" description="Helical" evidence="7">
    <location>
        <begin position="175"/>
        <end position="194"/>
    </location>
</feature>
<dbReference type="EMBL" id="LNYY01000019">
    <property type="protein sequence ID" value="KTD69059.1"/>
    <property type="molecule type" value="Genomic_DNA"/>
</dbReference>
<feature type="transmembrane region" description="Helical" evidence="7">
    <location>
        <begin position="201"/>
        <end position="217"/>
    </location>
</feature>
<keyword evidence="3" id="KW-0378">Hydrolase</keyword>
<evidence type="ECO:0008006" key="10">
    <source>
        <dbReference type="Google" id="ProtNLM"/>
    </source>
</evidence>
<keyword evidence="6" id="KW-0862">Zinc</keyword>
<proteinExistence type="predicted"/>
<dbReference type="OrthoDB" id="6088058at2"/>
<keyword evidence="2 7" id="KW-0812">Transmembrane</keyword>
<dbReference type="GO" id="GO:0016811">
    <property type="term" value="F:hydrolase activity, acting on carbon-nitrogen (but not peptide) bonds, in linear amides"/>
    <property type="evidence" value="ECO:0007669"/>
    <property type="project" value="InterPro"/>
</dbReference>
<dbReference type="Pfam" id="PF05875">
    <property type="entry name" value="Ceramidase"/>
    <property type="match status" value="1"/>
</dbReference>
<keyword evidence="9" id="KW-1185">Reference proteome</keyword>
<feature type="transmembrane region" description="Helical" evidence="7">
    <location>
        <begin position="58"/>
        <end position="76"/>
    </location>
</feature>
<comment type="caution">
    <text evidence="8">The sequence shown here is derived from an EMBL/GenBank/DDBJ whole genome shotgun (WGS) entry which is preliminary data.</text>
</comment>
<evidence type="ECO:0000256" key="1">
    <source>
        <dbReference type="ARBA" id="ARBA00004141"/>
    </source>
</evidence>
<dbReference type="GO" id="GO:0046872">
    <property type="term" value="F:metal ion binding"/>
    <property type="evidence" value="ECO:0007669"/>
    <property type="project" value="UniProtKB-KW"/>
</dbReference>
<protein>
    <recommendedName>
        <fullName evidence="10">Ceramidase</fullName>
    </recommendedName>
</protein>
<dbReference type="PANTHER" id="PTHR34368:SF1">
    <property type="entry name" value="OS01G0962200 PROTEIN"/>
    <property type="match status" value="1"/>
</dbReference>
<feature type="binding site" evidence="6">
    <location>
        <position position="239"/>
    </location>
    <ligand>
        <name>Zn(2+)</name>
        <dbReference type="ChEBI" id="CHEBI:29105"/>
        <note>catalytic</note>
    </ligand>
</feature>
<dbReference type="PANTHER" id="PTHR34368">
    <property type="entry name" value="OS01G0962200 PROTEIN"/>
    <property type="match status" value="1"/>
</dbReference>
<dbReference type="Proteomes" id="UP000054926">
    <property type="component" value="Unassembled WGS sequence"/>
</dbReference>
<accession>A0A0W0ZJY3</accession>
<evidence type="ECO:0000256" key="2">
    <source>
        <dbReference type="ARBA" id="ARBA00022692"/>
    </source>
</evidence>
<evidence type="ECO:0000256" key="5">
    <source>
        <dbReference type="ARBA" id="ARBA00023136"/>
    </source>
</evidence>
<feature type="binding site" evidence="6">
    <location>
        <position position="108"/>
    </location>
    <ligand>
        <name>Zn(2+)</name>
        <dbReference type="ChEBI" id="CHEBI:29105"/>
        <note>catalytic</note>
    </ligand>
</feature>
<dbReference type="STRING" id="947033.Lste_2217"/>
<reference evidence="8 9" key="1">
    <citation type="submission" date="2015-11" db="EMBL/GenBank/DDBJ databases">
        <title>Genomic analysis of 38 Legionella species identifies large and diverse effector repertoires.</title>
        <authorList>
            <person name="Burstein D."/>
            <person name="Amaro F."/>
            <person name="Zusman T."/>
            <person name="Lifshitz Z."/>
            <person name="Cohen O."/>
            <person name="Gilbert J.A."/>
            <person name="Pupko T."/>
            <person name="Shuman H.A."/>
            <person name="Segal G."/>
        </authorList>
    </citation>
    <scope>NUCLEOTIDE SEQUENCE [LARGE SCALE GENOMIC DNA]</scope>
    <source>
        <strain evidence="8 9">IMVS3376</strain>
    </source>
</reference>
<evidence type="ECO:0000256" key="4">
    <source>
        <dbReference type="ARBA" id="ARBA00022989"/>
    </source>
</evidence>
<feature type="transmembrane region" description="Helical" evidence="7">
    <location>
        <begin position="88"/>
        <end position="109"/>
    </location>
</feature>
<feature type="transmembrane region" description="Helical" evidence="7">
    <location>
        <begin position="237"/>
        <end position="253"/>
    </location>
</feature>
<comment type="subcellular location">
    <subcellularLocation>
        <location evidence="1">Membrane</location>
        <topology evidence="1">Multi-pass membrane protein</topology>
    </subcellularLocation>
</comment>
<name>A0A0W0ZJY3_9GAMM</name>
<keyword evidence="6" id="KW-0479">Metal-binding</keyword>
<dbReference type="InterPro" id="IPR008901">
    <property type="entry name" value="ACER"/>
</dbReference>
<evidence type="ECO:0000313" key="8">
    <source>
        <dbReference type="EMBL" id="KTD69059.1"/>
    </source>
</evidence>
<organism evidence="8 9">
    <name type="scientific">Legionella steelei</name>
    <dbReference type="NCBI Taxonomy" id="947033"/>
    <lineage>
        <taxon>Bacteria</taxon>
        <taxon>Pseudomonadati</taxon>
        <taxon>Pseudomonadota</taxon>
        <taxon>Gammaproteobacteria</taxon>
        <taxon>Legionellales</taxon>
        <taxon>Legionellaceae</taxon>
        <taxon>Legionella</taxon>
    </lineage>
</organism>
<evidence type="ECO:0000256" key="7">
    <source>
        <dbReference type="SAM" id="Phobius"/>
    </source>
</evidence>
<dbReference type="RefSeq" id="WP_058511016.1">
    <property type="nucleotide sequence ID" value="NZ_DAIOMV010000019.1"/>
</dbReference>
<dbReference type="PATRIC" id="fig|947033.5.peg.2350"/>
<feature type="transmembrane region" description="Helical" evidence="7">
    <location>
        <begin position="143"/>
        <end position="163"/>
    </location>
</feature>
<sequence>MAKNSFQDKIIAFLLFFTVVVTLALSLVPPFAQALSYHDFADQRTLFYMSNFSDVMSNLAFIFVGYLGLKAIYWLSKTPGELTAEAKWAYLLGFVGTILTGLGSAYYHLHPNNATLFWDRIPMGILLMSFFAAIFIEQVHRSIGFYLLVPFIVIAALCTLQWELSERWGHGDMRLYLWSQGYPLIMILFILLFFPSPYRRNYSLTICFILFGLAKLMEGLDKIIYHATDQIISGHTLKHLLAAAAVYALVYYIKSRQLKTFTPTPNC</sequence>
<dbReference type="GO" id="GO:0016020">
    <property type="term" value="C:membrane"/>
    <property type="evidence" value="ECO:0007669"/>
    <property type="project" value="UniProtKB-SubCell"/>
</dbReference>
<feature type="binding site" evidence="6">
    <location>
        <position position="235"/>
    </location>
    <ligand>
        <name>Zn(2+)</name>
        <dbReference type="ChEBI" id="CHEBI:29105"/>
        <note>catalytic</note>
    </ligand>
</feature>
<dbReference type="AlphaFoldDB" id="A0A0W0ZJY3"/>
<comment type="cofactor">
    <cofactor evidence="6">
        <name>Zn(2+)</name>
        <dbReference type="ChEBI" id="CHEBI:29105"/>
    </cofactor>
</comment>
<evidence type="ECO:0000256" key="3">
    <source>
        <dbReference type="ARBA" id="ARBA00022801"/>
    </source>
</evidence>
<keyword evidence="4 7" id="KW-1133">Transmembrane helix</keyword>
<evidence type="ECO:0000256" key="6">
    <source>
        <dbReference type="PIRSR" id="PIRSR608901-2"/>
    </source>
</evidence>
<gene>
    <name evidence="8" type="ORF">Lste_2217</name>
</gene>
<feature type="transmembrane region" description="Helical" evidence="7">
    <location>
        <begin position="115"/>
        <end position="136"/>
    </location>
</feature>
<evidence type="ECO:0000313" key="9">
    <source>
        <dbReference type="Proteomes" id="UP000054926"/>
    </source>
</evidence>
<keyword evidence="5 7" id="KW-0472">Membrane</keyword>
<dbReference type="GO" id="GO:0006672">
    <property type="term" value="P:ceramide metabolic process"/>
    <property type="evidence" value="ECO:0007669"/>
    <property type="project" value="InterPro"/>
</dbReference>